<organism evidence="1 2">
    <name type="scientific">Deinococcus irradiatisoli</name>
    <dbReference type="NCBI Taxonomy" id="2202254"/>
    <lineage>
        <taxon>Bacteria</taxon>
        <taxon>Thermotogati</taxon>
        <taxon>Deinococcota</taxon>
        <taxon>Deinococci</taxon>
        <taxon>Deinococcales</taxon>
        <taxon>Deinococcaceae</taxon>
        <taxon>Deinococcus</taxon>
    </lineage>
</organism>
<dbReference type="Gene3D" id="3.10.450.50">
    <property type="match status" value="2"/>
</dbReference>
<name>A0A2Z3JGP7_9DEIO</name>
<sequence length="351" mass="39055">MTQPDLPIFDFADHPDIADFVAASGTRRQDLTGFDPEYADIVDYIVRCTHRIWEEGAVGLIYSHYAHNVTMHSTLGLTYGVEAVVRDTLRRQAAFTDYRSYADDVIWTGNAAEGFYTSHRIMTVGVNSGHTEYGPATGGRIGRWVVADCRVKDNRIFEEWIVSDKSAELRQLGYDPLVLARSSAPLPLAASTESGHQLGQSAPDVLPLSGAQHAEAFVPALLHNLWNARMVNLVREHYAPSLLAWVPGGRRLSGPEAYRNFVFSLMAQFSDLHLNVDHVCALGDERRGQRVATRWTLRGTHDGVGAYGAPTGRPIFLLGITHHFIQGGRIQREWTVFDEFALLRQLYAPPA</sequence>
<dbReference type="KEGG" id="dez:DKM44_04105"/>
<evidence type="ECO:0000313" key="2">
    <source>
        <dbReference type="Proteomes" id="UP000245368"/>
    </source>
</evidence>
<reference evidence="1 2" key="1">
    <citation type="submission" date="2018-05" db="EMBL/GenBank/DDBJ databases">
        <title>Complete Genome Sequence of Deinococcus sp. strain 17bor-2.</title>
        <authorList>
            <person name="Srinivasan S."/>
        </authorList>
    </citation>
    <scope>NUCLEOTIDE SEQUENCE [LARGE SCALE GENOMIC DNA]</scope>
    <source>
        <strain evidence="1 2">17bor-2</strain>
    </source>
</reference>
<dbReference type="Pfam" id="PF07366">
    <property type="entry name" value="SnoaL"/>
    <property type="match status" value="1"/>
</dbReference>
<accession>A0A2Z3JGP7</accession>
<evidence type="ECO:0008006" key="3">
    <source>
        <dbReference type="Google" id="ProtNLM"/>
    </source>
</evidence>
<proteinExistence type="predicted"/>
<dbReference type="PANTHER" id="PTHR38436:SF1">
    <property type="entry name" value="ESTER CYCLASE"/>
    <property type="match status" value="1"/>
</dbReference>
<dbReference type="GO" id="GO:0030638">
    <property type="term" value="P:polyketide metabolic process"/>
    <property type="evidence" value="ECO:0007669"/>
    <property type="project" value="InterPro"/>
</dbReference>
<dbReference type="Proteomes" id="UP000245368">
    <property type="component" value="Chromosome"/>
</dbReference>
<dbReference type="RefSeq" id="WP_109825663.1">
    <property type="nucleotide sequence ID" value="NZ_CP029494.1"/>
</dbReference>
<keyword evidence="2" id="KW-1185">Reference proteome</keyword>
<protein>
    <recommendedName>
        <fullName evidence="3">Ester cyclase</fullName>
    </recommendedName>
</protein>
<dbReference type="OrthoDB" id="129343at2"/>
<dbReference type="InterPro" id="IPR032710">
    <property type="entry name" value="NTF2-like_dom_sf"/>
</dbReference>
<dbReference type="InterPro" id="IPR009959">
    <property type="entry name" value="Cyclase_SnoaL-like"/>
</dbReference>
<dbReference type="SUPFAM" id="SSF54427">
    <property type="entry name" value="NTF2-like"/>
    <property type="match status" value="2"/>
</dbReference>
<dbReference type="PANTHER" id="PTHR38436">
    <property type="entry name" value="POLYKETIDE CYCLASE SNOAL-LIKE DOMAIN"/>
    <property type="match status" value="1"/>
</dbReference>
<evidence type="ECO:0000313" key="1">
    <source>
        <dbReference type="EMBL" id="AWN22520.1"/>
    </source>
</evidence>
<dbReference type="EMBL" id="CP029494">
    <property type="protein sequence ID" value="AWN22520.1"/>
    <property type="molecule type" value="Genomic_DNA"/>
</dbReference>
<gene>
    <name evidence="1" type="ORF">DKM44_04105</name>
</gene>
<dbReference type="AlphaFoldDB" id="A0A2Z3JGP7"/>